<feature type="transmembrane region" description="Helical" evidence="5">
    <location>
        <begin position="40"/>
        <end position="58"/>
    </location>
</feature>
<dbReference type="AlphaFoldDB" id="A0A1F8BEU3"/>
<accession>A0A1F8BEU3</accession>
<evidence type="ECO:0000256" key="4">
    <source>
        <dbReference type="ARBA" id="ARBA00023136"/>
    </source>
</evidence>
<evidence type="ECO:0000313" key="7">
    <source>
        <dbReference type="Proteomes" id="UP000177082"/>
    </source>
</evidence>
<dbReference type="PANTHER" id="PTHR36460:SF1">
    <property type="entry name" value="UPF0132 DOMAIN PROTEIN (AFU_ORTHOLOGUE AFUA_3G10255)"/>
    <property type="match status" value="1"/>
</dbReference>
<comment type="subcellular location">
    <subcellularLocation>
        <location evidence="1">Membrane</location>
        <topology evidence="1">Multi-pass membrane protein</topology>
    </subcellularLocation>
</comment>
<name>A0A1F8BEU3_9BACT</name>
<evidence type="ECO:0000256" key="3">
    <source>
        <dbReference type="ARBA" id="ARBA00022989"/>
    </source>
</evidence>
<dbReference type="PANTHER" id="PTHR36460">
    <property type="entry name" value="UPF0132 DOMAIN PROTEIN (AFU_ORTHOLOGUE AFUA_3G10255)"/>
    <property type="match status" value="1"/>
</dbReference>
<dbReference type="InterPro" id="IPR019109">
    <property type="entry name" value="MamF_MmsF"/>
</dbReference>
<evidence type="ECO:0008006" key="8">
    <source>
        <dbReference type="Google" id="ProtNLM"/>
    </source>
</evidence>
<dbReference type="Proteomes" id="UP000177082">
    <property type="component" value="Unassembled WGS sequence"/>
</dbReference>
<evidence type="ECO:0000256" key="1">
    <source>
        <dbReference type="ARBA" id="ARBA00004141"/>
    </source>
</evidence>
<sequence>MANESATGLSKNSAATLSVLLGPFIVLPVIFLILEKNKYVRFYALQSTLVFLLLVVFGKVLSYIPLVRDLGGLVLIVGFSLWLFMSIKAWGGEEWEVPVLGKLVRRFLS</sequence>
<gene>
    <name evidence="6" type="ORF">A2961_02455</name>
</gene>
<feature type="transmembrane region" description="Helical" evidence="5">
    <location>
        <begin position="70"/>
        <end position="90"/>
    </location>
</feature>
<dbReference type="Pfam" id="PF09685">
    <property type="entry name" value="MamF_MmsF"/>
    <property type="match status" value="1"/>
</dbReference>
<keyword evidence="2 5" id="KW-0812">Transmembrane</keyword>
<dbReference type="GO" id="GO:0016020">
    <property type="term" value="C:membrane"/>
    <property type="evidence" value="ECO:0007669"/>
    <property type="project" value="UniProtKB-SubCell"/>
</dbReference>
<dbReference type="STRING" id="1802519.A2961_02455"/>
<protein>
    <recommendedName>
        <fullName evidence="8">DUF4870 domain-containing protein</fullName>
    </recommendedName>
</protein>
<feature type="transmembrane region" description="Helical" evidence="5">
    <location>
        <begin position="12"/>
        <end position="34"/>
    </location>
</feature>
<reference evidence="6 7" key="1">
    <citation type="journal article" date="2016" name="Nat. Commun.">
        <title>Thousands of microbial genomes shed light on interconnected biogeochemical processes in an aquifer system.</title>
        <authorList>
            <person name="Anantharaman K."/>
            <person name="Brown C.T."/>
            <person name="Hug L.A."/>
            <person name="Sharon I."/>
            <person name="Castelle C.J."/>
            <person name="Probst A.J."/>
            <person name="Thomas B.C."/>
            <person name="Singh A."/>
            <person name="Wilkins M.J."/>
            <person name="Karaoz U."/>
            <person name="Brodie E.L."/>
            <person name="Williams K.H."/>
            <person name="Hubbard S.S."/>
            <person name="Banfield J.F."/>
        </authorList>
    </citation>
    <scope>NUCLEOTIDE SEQUENCE [LARGE SCALE GENOMIC DNA]</scope>
</reference>
<organism evidence="6 7">
    <name type="scientific">Candidatus Woesebacteria bacterium RIFCSPLOWO2_01_FULL_39_21</name>
    <dbReference type="NCBI Taxonomy" id="1802519"/>
    <lineage>
        <taxon>Bacteria</taxon>
        <taxon>Candidatus Woeseibacteriota</taxon>
    </lineage>
</organism>
<keyword evidence="4 5" id="KW-0472">Membrane</keyword>
<dbReference type="EMBL" id="MGHF01000025">
    <property type="protein sequence ID" value="OGM62470.1"/>
    <property type="molecule type" value="Genomic_DNA"/>
</dbReference>
<evidence type="ECO:0000313" key="6">
    <source>
        <dbReference type="EMBL" id="OGM62470.1"/>
    </source>
</evidence>
<evidence type="ECO:0000256" key="2">
    <source>
        <dbReference type="ARBA" id="ARBA00022692"/>
    </source>
</evidence>
<keyword evidence="3 5" id="KW-1133">Transmembrane helix</keyword>
<evidence type="ECO:0000256" key="5">
    <source>
        <dbReference type="SAM" id="Phobius"/>
    </source>
</evidence>
<comment type="caution">
    <text evidence="6">The sequence shown here is derived from an EMBL/GenBank/DDBJ whole genome shotgun (WGS) entry which is preliminary data.</text>
</comment>
<proteinExistence type="predicted"/>